<accession>A0AAV7ZS63</accession>
<dbReference type="EMBL" id="JAOAOG010000158">
    <property type="protein sequence ID" value="KAJ6244825.1"/>
    <property type="molecule type" value="Genomic_DNA"/>
</dbReference>
<sequence length="85" mass="9701">MSGYSVDHEVKQLVTELKRIGEEQQDGTYTTKFITLFKDERCEQIFESLVGTLKAAKKRGIVHFATEFLLQGAHDDVIITLLKEN</sequence>
<dbReference type="EMBL" id="JANTQA010000023">
    <property type="protein sequence ID" value="KAJ3443696.1"/>
    <property type="molecule type" value="Genomic_DNA"/>
</dbReference>
<keyword evidence="8" id="KW-1185">Reference proteome</keyword>
<evidence type="ECO:0000313" key="3">
    <source>
        <dbReference type="EMBL" id="KAJ3435174.1"/>
    </source>
</evidence>
<proteinExistence type="inferred from homology"/>
<organism evidence="4 7">
    <name type="scientific">Anaeramoeba flamelloides</name>
    <dbReference type="NCBI Taxonomy" id="1746091"/>
    <lineage>
        <taxon>Eukaryota</taxon>
        <taxon>Metamonada</taxon>
        <taxon>Anaeramoebidae</taxon>
        <taxon>Anaeramoeba</taxon>
    </lineage>
</organism>
<dbReference type="FunFam" id="1.10.10.1540:FF:000002">
    <property type="entry name" value="costars family protein ABRACL"/>
    <property type="match status" value="1"/>
</dbReference>
<dbReference type="InterPro" id="IPR038095">
    <property type="entry name" value="Costars_sf"/>
</dbReference>
<dbReference type="AlphaFoldDB" id="A0AAV7ZS63"/>
<dbReference type="PANTHER" id="PTHR46334">
    <property type="entry name" value="COSTARS FAMILY PROTEIN ABRACL"/>
    <property type="match status" value="1"/>
</dbReference>
<dbReference type="SMART" id="SM01283">
    <property type="entry name" value="Costars"/>
    <property type="match status" value="1"/>
</dbReference>
<dbReference type="Proteomes" id="UP001146793">
    <property type="component" value="Unassembled WGS sequence"/>
</dbReference>
<comment type="similarity">
    <text evidence="1">Belongs to the costars family.</text>
</comment>
<dbReference type="GO" id="GO:0032970">
    <property type="term" value="P:regulation of actin filament-based process"/>
    <property type="evidence" value="ECO:0007669"/>
    <property type="project" value="TreeGrafter"/>
</dbReference>
<evidence type="ECO:0000313" key="7">
    <source>
        <dbReference type="Proteomes" id="UP001146793"/>
    </source>
</evidence>
<comment type="caution">
    <text evidence="4">The sequence shown here is derived from an EMBL/GenBank/DDBJ whole genome shotgun (WGS) entry which is preliminary data.</text>
</comment>
<evidence type="ECO:0000256" key="1">
    <source>
        <dbReference type="ARBA" id="ARBA00006126"/>
    </source>
</evidence>
<reference evidence="4" key="2">
    <citation type="submission" date="2022-08" db="EMBL/GenBank/DDBJ databases">
        <title>Novel sulphate-reducing endosymbionts in the free-living metamonad Anaeramoeba.</title>
        <authorList>
            <person name="Jerlstrom-Hultqvist J."/>
            <person name="Cepicka I."/>
            <person name="Gallot-Lavallee L."/>
            <person name="Salas-Leiva D."/>
            <person name="Curtis B.A."/>
            <person name="Zahonova K."/>
            <person name="Pipaliya S."/>
            <person name="Dacks J."/>
            <person name="Roger A.J."/>
        </authorList>
    </citation>
    <scope>NUCLEOTIDE SEQUENCE</scope>
    <source>
        <strain evidence="4">Busselton2</strain>
    </source>
</reference>
<feature type="domain" description="Costars" evidence="2">
    <location>
        <begin position="4"/>
        <end position="82"/>
    </location>
</feature>
<protein>
    <submittedName>
        <fullName evidence="4">Costars family protein abracl</fullName>
    </submittedName>
</protein>
<evidence type="ECO:0000313" key="6">
    <source>
        <dbReference type="EMBL" id="KAJ6244825.1"/>
    </source>
</evidence>
<reference evidence="5" key="1">
    <citation type="submission" date="2022-08" db="EMBL/GenBank/DDBJ databases">
        <title>Novel sulfate-reducing endosymbionts in the free-living metamonad Anaeramoeba.</title>
        <authorList>
            <person name="Jerlstrom-Hultqvist J."/>
            <person name="Cepicka I."/>
            <person name="Gallot-Lavallee L."/>
            <person name="Salas-Leiva D."/>
            <person name="Curtis B.A."/>
            <person name="Zahonova K."/>
            <person name="Pipaliya S."/>
            <person name="Dacks J."/>
            <person name="Roger A.J."/>
        </authorList>
    </citation>
    <scope>NUCLEOTIDE SEQUENCE</scope>
    <source>
        <strain evidence="5">Schooner1</strain>
    </source>
</reference>
<evidence type="ECO:0000313" key="5">
    <source>
        <dbReference type="EMBL" id="KAJ6238111.1"/>
    </source>
</evidence>
<evidence type="ECO:0000313" key="8">
    <source>
        <dbReference type="Proteomes" id="UP001150062"/>
    </source>
</evidence>
<dbReference type="PANTHER" id="PTHR46334:SF1">
    <property type="entry name" value="COSTARS FAMILY PROTEIN ABRACL"/>
    <property type="match status" value="1"/>
</dbReference>
<dbReference type="Gene3D" id="1.10.10.1540">
    <property type="entry name" value="Costar domain"/>
    <property type="match status" value="1"/>
</dbReference>
<gene>
    <name evidence="3" type="ORF">M0812_02305</name>
    <name evidence="4" type="ORF">M0812_09540</name>
    <name evidence="5" type="ORF">M0813_03345</name>
    <name evidence="6" type="ORF">M0813_20916</name>
</gene>
<dbReference type="InterPro" id="IPR027817">
    <property type="entry name" value="Costars_dom"/>
</dbReference>
<evidence type="ECO:0000259" key="2">
    <source>
        <dbReference type="SMART" id="SM01283"/>
    </source>
</evidence>
<name>A0AAV7ZS63_9EUKA</name>
<evidence type="ECO:0000313" key="4">
    <source>
        <dbReference type="EMBL" id="KAJ3443696.1"/>
    </source>
</evidence>
<dbReference type="InterPro" id="IPR044302">
    <property type="entry name" value="Costars"/>
</dbReference>
<dbReference type="EMBL" id="JANTQA010000042">
    <property type="protein sequence ID" value="KAJ3435174.1"/>
    <property type="molecule type" value="Genomic_DNA"/>
</dbReference>
<dbReference type="Pfam" id="PF14705">
    <property type="entry name" value="Costars"/>
    <property type="match status" value="1"/>
</dbReference>
<dbReference type="Proteomes" id="UP001150062">
    <property type="component" value="Unassembled WGS sequence"/>
</dbReference>
<dbReference type="EMBL" id="JAOAOG010000234">
    <property type="protein sequence ID" value="KAJ6238111.1"/>
    <property type="molecule type" value="Genomic_DNA"/>
</dbReference>